<proteinExistence type="predicted"/>
<dbReference type="Proteomes" id="UP000025227">
    <property type="component" value="Unplaced"/>
</dbReference>
<evidence type="ECO:0000313" key="1">
    <source>
        <dbReference type="Proteomes" id="UP000025227"/>
    </source>
</evidence>
<dbReference type="WBParaSite" id="HCON_00131620-00001">
    <property type="protein sequence ID" value="HCON_00131620-00001"/>
    <property type="gene ID" value="HCON_00131620"/>
</dbReference>
<keyword evidence="1" id="KW-1185">Reference proteome</keyword>
<dbReference type="AlphaFoldDB" id="A0A912MRP5"/>
<organism evidence="1 2">
    <name type="scientific">Haemonchus contortus</name>
    <name type="common">Barber pole worm</name>
    <dbReference type="NCBI Taxonomy" id="6289"/>
    <lineage>
        <taxon>Eukaryota</taxon>
        <taxon>Metazoa</taxon>
        <taxon>Ecdysozoa</taxon>
        <taxon>Nematoda</taxon>
        <taxon>Chromadorea</taxon>
        <taxon>Rhabditida</taxon>
        <taxon>Rhabditina</taxon>
        <taxon>Rhabditomorpha</taxon>
        <taxon>Strongyloidea</taxon>
        <taxon>Trichostrongylidae</taxon>
        <taxon>Haemonchus</taxon>
    </lineage>
</organism>
<accession>A0A912MRP5</accession>
<evidence type="ECO:0000313" key="2">
    <source>
        <dbReference type="WBParaSite" id="HCON_00131620-00001"/>
    </source>
</evidence>
<sequence>SISTTTKKRRIEEKRHVICAEEKATGPKSVQEVNKLLSTGAIREVHGDSHVLHFHPLSVAKGLISIERAGSSLKKSANGLLHKHVNDTSAPAHQELTHSSLRTVEAWTSLLRDSRKRPPWVSRQSSWELCASATSL</sequence>
<protein>
    <submittedName>
        <fullName evidence="2">Uncharacterized protein</fullName>
    </submittedName>
</protein>
<name>A0A912MRP5_HAECO</name>
<reference evidence="2" key="1">
    <citation type="submission" date="2022-10" db="UniProtKB">
        <authorList>
            <consortium name="WormBaseParasite"/>
        </authorList>
    </citation>
    <scope>IDENTIFICATION</scope>
    <source>
        <strain evidence="2">MHco3</strain>
    </source>
</reference>